<dbReference type="PROSITE" id="PS50297">
    <property type="entry name" value="ANK_REP_REGION"/>
    <property type="match status" value="1"/>
</dbReference>
<organism evidence="3 4">
    <name type="scientific">Chitinophaga qingshengii</name>
    <dbReference type="NCBI Taxonomy" id="1569794"/>
    <lineage>
        <taxon>Bacteria</taxon>
        <taxon>Pseudomonadati</taxon>
        <taxon>Bacteroidota</taxon>
        <taxon>Chitinophagia</taxon>
        <taxon>Chitinophagales</taxon>
        <taxon>Chitinophagaceae</taxon>
        <taxon>Chitinophaga</taxon>
    </lineage>
</organism>
<dbReference type="Gene3D" id="3.40.630.30">
    <property type="match status" value="1"/>
</dbReference>
<dbReference type="SUPFAM" id="SSF55729">
    <property type="entry name" value="Acyl-CoA N-acyltransferases (Nat)"/>
    <property type="match status" value="1"/>
</dbReference>
<evidence type="ECO:0000313" key="4">
    <source>
        <dbReference type="Proteomes" id="UP000659124"/>
    </source>
</evidence>
<dbReference type="SUPFAM" id="SSF48403">
    <property type="entry name" value="Ankyrin repeat"/>
    <property type="match status" value="1"/>
</dbReference>
<dbReference type="PROSITE" id="PS51186">
    <property type="entry name" value="GNAT"/>
    <property type="match status" value="1"/>
</dbReference>
<dbReference type="PANTHER" id="PTHR43328">
    <property type="entry name" value="ACETYLTRANSFERASE-RELATED"/>
    <property type="match status" value="1"/>
</dbReference>
<comment type="caution">
    <text evidence="3">The sequence shown here is derived from an EMBL/GenBank/DDBJ whole genome shotgun (WGS) entry which is preliminary data.</text>
</comment>
<gene>
    <name evidence="3" type="ORF">ICL07_20425</name>
</gene>
<evidence type="ECO:0000256" key="1">
    <source>
        <dbReference type="PROSITE-ProRule" id="PRU00023"/>
    </source>
</evidence>
<dbReference type="PANTHER" id="PTHR43328:SF1">
    <property type="entry name" value="N-ACETYLTRANSFERASE DOMAIN-CONTAINING PROTEIN"/>
    <property type="match status" value="1"/>
</dbReference>
<dbReference type="Pfam" id="PF00583">
    <property type="entry name" value="Acetyltransf_1"/>
    <property type="match status" value="1"/>
</dbReference>
<evidence type="ECO:0000259" key="2">
    <source>
        <dbReference type="PROSITE" id="PS51186"/>
    </source>
</evidence>
<proteinExistence type="predicted"/>
<feature type="domain" description="N-acetyltransferase" evidence="2">
    <location>
        <begin position="128"/>
        <end position="263"/>
    </location>
</feature>
<protein>
    <submittedName>
        <fullName evidence="3">GNAT family N-acetyltransferase</fullName>
    </submittedName>
</protein>
<reference evidence="3 4" key="1">
    <citation type="submission" date="2020-09" db="EMBL/GenBank/DDBJ databases">
        <title>Genome sequences of type strains of Chitinophaga qingshengii and Chitinophaga varians.</title>
        <authorList>
            <person name="Kittiwongwattana C."/>
        </authorList>
    </citation>
    <scope>NUCLEOTIDE SEQUENCE [LARGE SCALE GENOMIC DNA]</scope>
    <source>
        <strain evidence="3 4">JCM 30026</strain>
    </source>
</reference>
<dbReference type="InterPro" id="IPR000182">
    <property type="entry name" value="GNAT_dom"/>
</dbReference>
<dbReference type="InterPro" id="IPR036770">
    <property type="entry name" value="Ankyrin_rpt-contain_sf"/>
</dbReference>
<dbReference type="Pfam" id="PF00023">
    <property type="entry name" value="Ank"/>
    <property type="match status" value="1"/>
</dbReference>
<dbReference type="InterPro" id="IPR016181">
    <property type="entry name" value="Acyl_CoA_acyltransferase"/>
</dbReference>
<keyword evidence="4" id="KW-1185">Reference proteome</keyword>
<name>A0ABR7TQK0_9BACT</name>
<feature type="repeat" description="ANK" evidence="1">
    <location>
        <begin position="355"/>
        <end position="387"/>
    </location>
</feature>
<dbReference type="RefSeq" id="WP_188089900.1">
    <property type="nucleotide sequence ID" value="NZ_JACVFC010000003.1"/>
</dbReference>
<sequence>MDTVLQNATPRQLEAAIAENHRALFRLDARLRNGVVHDEAGICWTYIPATDSGALLFPAITVTRLDEIMDFYRAHPNRGLECWSLDPAETPDLDVLLLARGFQTGWKPCWMALDLHAIHTGYTSPEGLSVLPDNDTDLEGIGNLPYANKDTRASTAIGRQNTGTAQRFVATLNGNIVAQTLMIFGGGVAGIYNVGVVPEARGKGVGKAIVSAACSYAQEKGYHYATLNANPMGRPVYEQLGFQWLGDGLTWWITDDRLTTRPPARDQIALAEATGKGDIAALERFAGTDLNAPLCNGMRLIELAVHCRQPAAAEWLIAHGADYGALHAWDLGWKHRTAEMLKKVPEEVNRLYEAFQYTLLHIAVQRNDMALAELVLAAGPDLTIRDAIHDSSAEGWADFFDRKEIIALIKAYQNNPSK</sequence>
<accession>A0ABR7TQK0</accession>
<dbReference type="EMBL" id="JACVFC010000003">
    <property type="protein sequence ID" value="MBC9932764.1"/>
    <property type="molecule type" value="Genomic_DNA"/>
</dbReference>
<dbReference type="Gene3D" id="1.25.40.20">
    <property type="entry name" value="Ankyrin repeat-containing domain"/>
    <property type="match status" value="1"/>
</dbReference>
<keyword evidence="1" id="KW-0040">ANK repeat</keyword>
<dbReference type="Proteomes" id="UP000659124">
    <property type="component" value="Unassembled WGS sequence"/>
</dbReference>
<evidence type="ECO:0000313" key="3">
    <source>
        <dbReference type="EMBL" id="MBC9932764.1"/>
    </source>
</evidence>
<dbReference type="PROSITE" id="PS50088">
    <property type="entry name" value="ANK_REPEAT"/>
    <property type="match status" value="1"/>
</dbReference>
<dbReference type="CDD" id="cd04301">
    <property type="entry name" value="NAT_SF"/>
    <property type="match status" value="1"/>
</dbReference>
<dbReference type="InterPro" id="IPR002110">
    <property type="entry name" value="Ankyrin_rpt"/>
</dbReference>